<sequence length="119" mass="14147">MIHLVYTFRPTPYAQENLPDFWEWVREREEWFYDGLDMVLKTDWFVRTIGPDVHCVEHFVTFADEAAWGAYRRAVAAQSRDPKWEARRTEQGRWYDILDARILSDPPVRLGRTSTVTPA</sequence>
<gene>
    <name evidence="1" type="ORF">GCM10023196_070710</name>
</gene>
<dbReference type="RefSeq" id="WP_345436391.1">
    <property type="nucleotide sequence ID" value="NZ_BAABHK010000012.1"/>
</dbReference>
<proteinExistence type="predicted"/>
<dbReference type="EMBL" id="BAABHK010000012">
    <property type="protein sequence ID" value="GAA4633389.1"/>
    <property type="molecule type" value="Genomic_DNA"/>
</dbReference>
<dbReference type="Proteomes" id="UP001501442">
    <property type="component" value="Unassembled WGS sequence"/>
</dbReference>
<comment type="caution">
    <text evidence="1">The sequence shown here is derived from an EMBL/GenBank/DDBJ whole genome shotgun (WGS) entry which is preliminary data.</text>
</comment>
<organism evidence="1 2">
    <name type="scientific">Actinoallomurus vinaceus</name>
    <dbReference type="NCBI Taxonomy" id="1080074"/>
    <lineage>
        <taxon>Bacteria</taxon>
        <taxon>Bacillati</taxon>
        <taxon>Actinomycetota</taxon>
        <taxon>Actinomycetes</taxon>
        <taxon>Streptosporangiales</taxon>
        <taxon>Thermomonosporaceae</taxon>
        <taxon>Actinoallomurus</taxon>
    </lineage>
</organism>
<protein>
    <recommendedName>
        <fullName evidence="3">NIPSNAP domain-containing protein</fullName>
    </recommendedName>
</protein>
<name>A0ABP8ULF1_9ACTN</name>
<reference evidence="2" key="1">
    <citation type="journal article" date="2019" name="Int. J. Syst. Evol. Microbiol.">
        <title>The Global Catalogue of Microorganisms (GCM) 10K type strain sequencing project: providing services to taxonomists for standard genome sequencing and annotation.</title>
        <authorList>
            <consortium name="The Broad Institute Genomics Platform"/>
            <consortium name="The Broad Institute Genome Sequencing Center for Infectious Disease"/>
            <person name="Wu L."/>
            <person name="Ma J."/>
        </authorList>
    </citation>
    <scope>NUCLEOTIDE SEQUENCE [LARGE SCALE GENOMIC DNA]</scope>
    <source>
        <strain evidence="2">JCM 17939</strain>
    </source>
</reference>
<keyword evidence="2" id="KW-1185">Reference proteome</keyword>
<evidence type="ECO:0008006" key="3">
    <source>
        <dbReference type="Google" id="ProtNLM"/>
    </source>
</evidence>
<accession>A0ABP8ULF1</accession>
<evidence type="ECO:0000313" key="1">
    <source>
        <dbReference type="EMBL" id="GAA4633389.1"/>
    </source>
</evidence>
<evidence type="ECO:0000313" key="2">
    <source>
        <dbReference type="Proteomes" id="UP001501442"/>
    </source>
</evidence>